<comment type="similarity">
    <text evidence="8">Belongs to the bZIP family. GCN4 subfamily.</text>
</comment>
<dbReference type="STRING" id="1450537.A0A395IB02"/>
<feature type="compositionally biased region" description="Basic residues" evidence="9">
    <location>
        <begin position="221"/>
        <end position="235"/>
    </location>
</feature>
<keyword evidence="6" id="KW-0804">Transcription</keyword>
<accession>A0A395IB02</accession>
<evidence type="ECO:0000256" key="4">
    <source>
        <dbReference type="ARBA" id="ARBA00023125"/>
    </source>
</evidence>
<dbReference type="Pfam" id="PF07716">
    <property type="entry name" value="bZIP_2"/>
    <property type="match status" value="1"/>
</dbReference>
<keyword evidence="2" id="KW-0028">Amino-acid biosynthesis</keyword>
<feature type="domain" description="BZIP" evidence="10">
    <location>
        <begin position="222"/>
        <end position="254"/>
    </location>
</feature>
<dbReference type="GO" id="GO:0008652">
    <property type="term" value="P:amino acid biosynthetic process"/>
    <property type="evidence" value="ECO:0007669"/>
    <property type="project" value="UniProtKB-KW"/>
</dbReference>
<keyword evidence="3" id="KW-0805">Transcription regulation</keyword>
<dbReference type="PROSITE" id="PS50217">
    <property type="entry name" value="BZIP"/>
    <property type="match status" value="1"/>
</dbReference>
<dbReference type="GO" id="GO:0003700">
    <property type="term" value="F:DNA-binding transcription factor activity"/>
    <property type="evidence" value="ECO:0007669"/>
    <property type="project" value="InterPro"/>
</dbReference>
<dbReference type="AlphaFoldDB" id="A0A395IB02"/>
<dbReference type="GO" id="GO:0003677">
    <property type="term" value="F:DNA binding"/>
    <property type="evidence" value="ECO:0007669"/>
    <property type="project" value="UniProtKB-KW"/>
</dbReference>
<dbReference type="RefSeq" id="XP_025556355.1">
    <property type="nucleotide sequence ID" value="XM_025696104.1"/>
</dbReference>
<proteinExistence type="inferred from homology"/>
<evidence type="ECO:0000313" key="11">
    <source>
        <dbReference type="EMBL" id="RAL17201.1"/>
    </source>
</evidence>
<reference evidence="11 12" key="1">
    <citation type="submission" date="2018-02" db="EMBL/GenBank/DDBJ databases">
        <title>The genomes of Aspergillus section Nigri reveals drivers in fungal speciation.</title>
        <authorList>
            <consortium name="DOE Joint Genome Institute"/>
            <person name="Vesth T.C."/>
            <person name="Nybo J."/>
            <person name="Theobald S."/>
            <person name="Brandl J."/>
            <person name="Frisvad J.C."/>
            <person name="Nielsen K.F."/>
            <person name="Lyhne E.K."/>
            <person name="Kogle M.E."/>
            <person name="Kuo A."/>
            <person name="Riley R."/>
            <person name="Clum A."/>
            <person name="Nolan M."/>
            <person name="Lipzen A."/>
            <person name="Salamov A."/>
            <person name="Henrissat B."/>
            <person name="Wiebenga A."/>
            <person name="De vries R.P."/>
            <person name="Grigoriev I.V."/>
            <person name="Mortensen U.H."/>
            <person name="Andersen M.R."/>
            <person name="Baker S.E."/>
        </authorList>
    </citation>
    <scope>NUCLEOTIDE SEQUENCE [LARGE SCALE GENOMIC DNA]</scope>
    <source>
        <strain evidence="11 12">CBS 101889</strain>
    </source>
</reference>
<keyword evidence="7" id="KW-0539">Nucleus</keyword>
<feature type="region of interest" description="Disordered" evidence="9">
    <location>
        <begin position="149"/>
        <end position="237"/>
    </location>
</feature>
<evidence type="ECO:0000256" key="5">
    <source>
        <dbReference type="ARBA" id="ARBA00023159"/>
    </source>
</evidence>
<dbReference type="OrthoDB" id="5419235at2759"/>
<evidence type="ECO:0000313" key="12">
    <source>
        <dbReference type="Proteomes" id="UP000248961"/>
    </source>
</evidence>
<dbReference type="InterPro" id="IPR046347">
    <property type="entry name" value="bZIP_sf"/>
</dbReference>
<protein>
    <recommendedName>
        <fullName evidence="10">BZIP domain-containing protein</fullName>
    </recommendedName>
</protein>
<evidence type="ECO:0000256" key="2">
    <source>
        <dbReference type="ARBA" id="ARBA00022605"/>
    </source>
</evidence>
<evidence type="ECO:0000259" key="10">
    <source>
        <dbReference type="PROSITE" id="PS50217"/>
    </source>
</evidence>
<sequence>MSTSGIPQDFPELFDFNAGGMDPSMFSQLLSEKGYGQGVGAAPEATISPQDLFLDASAPPSSTFTDLSTPPLNTPGAMFTPNVEIAQLTNFDDDWEALFPLSQEMGSLEQSVDMSQMFQDIDSVEKVPPMPTTTVENTITNMIESTVESVETTPALPVTQPEQAISPTPSTKRSLSPDSCATPSTPRKQPKRKPSTSTGVSKRQKKPLKPVEYDPADPHAYKRARNTMAARKSRERKLEHVKDLESRIAELEEELLEAQEREQYWKTKARTLGAQE</sequence>
<dbReference type="PROSITE" id="PS00036">
    <property type="entry name" value="BZIP_BASIC"/>
    <property type="match status" value="1"/>
</dbReference>
<evidence type="ECO:0000256" key="7">
    <source>
        <dbReference type="ARBA" id="ARBA00023242"/>
    </source>
</evidence>
<keyword evidence="4" id="KW-0238">DNA-binding</keyword>
<evidence type="ECO:0000256" key="9">
    <source>
        <dbReference type="SAM" id="MobiDB-lite"/>
    </source>
</evidence>
<dbReference type="InterPro" id="IPR004827">
    <property type="entry name" value="bZIP"/>
</dbReference>
<name>A0A395IB02_ASPHC</name>
<evidence type="ECO:0000256" key="3">
    <source>
        <dbReference type="ARBA" id="ARBA00023015"/>
    </source>
</evidence>
<dbReference type="VEuPathDB" id="FungiDB:BO97DRAFT_409673"/>
<evidence type="ECO:0000256" key="6">
    <source>
        <dbReference type="ARBA" id="ARBA00023163"/>
    </source>
</evidence>
<dbReference type="GeneID" id="37200393"/>
<feature type="compositionally biased region" description="Basic and acidic residues" evidence="9">
    <location>
        <begin position="209"/>
        <end position="220"/>
    </location>
</feature>
<feature type="compositionally biased region" description="Polar residues" evidence="9">
    <location>
        <begin position="160"/>
        <end position="187"/>
    </location>
</feature>
<dbReference type="SUPFAM" id="SSF57959">
    <property type="entry name" value="Leucine zipper domain"/>
    <property type="match status" value="1"/>
</dbReference>
<keyword evidence="12" id="KW-1185">Reference proteome</keyword>
<dbReference type="FunFam" id="3.30.160.60:FF:001491">
    <property type="entry name" value="Cross-pathway control protein A"/>
    <property type="match status" value="1"/>
</dbReference>
<keyword evidence="5" id="KW-0010">Activator</keyword>
<dbReference type="GO" id="GO:0005634">
    <property type="term" value="C:nucleus"/>
    <property type="evidence" value="ECO:0007669"/>
    <property type="project" value="UniProtKB-SubCell"/>
</dbReference>
<gene>
    <name evidence="11" type="ORF">BO97DRAFT_409673</name>
</gene>
<evidence type="ECO:0000256" key="1">
    <source>
        <dbReference type="ARBA" id="ARBA00004123"/>
    </source>
</evidence>
<dbReference type="Gene3D" id="3.30.160.60">
    <property type="entry name" value="Classic Zinc Finger"/>
    <property type="match status" value="1"/>
</dbReference>
<dbReference type="EMBL" id="KZ824267">
    <property type="protein sequence ID" value="RAL17201.1"/>
    <property type="molecule type" value="Genomic_DNA"/>
</dbReference>
<organism evidence="11 12">
    <name type="scientific">Aspergillus homomorphus (strain CBS 101889)</name>
    <dbReference type="NCBI Taxonomy" id="1450537"/>
    <lineage>
        <taxon>Eukaryota</taxon>
        <taxon>Fungi</taxon>
        <taxon>Dikarya</taxon>
        <taxon>Ascomycota</taxon>
        <taxon>Pezizomycotina</taxon>
        <taxon>Eurotiomycetes</taxon>
        <taxon>Eurotiomycetidae</taxon>
        <taxon>Eurotiales</taxon>
        <taxon>Aspergillaceae</taxon>
        <taxon>Aspergillus</taxon>
        <taxon>Aspergillus subgen. Circumdati</taxon>
    </lineage>
</organism>
<dbReference type="CDD" id="cd12193">
    <property type="entry name" value="bZIP_GCN4"/>
    <property type="match status" value="1"/>
</dbReference>
<dbReference type="Proteomes" id="UP000248961">
    <property type="component" value="Unassembled WGS sequence"/>
</dbReference>
<comment type="subcellular location">
    <subcellularLocation>
        <location evidence="1">Nucleus</location>
    </subcellularLocation>
</comment>
<evidence type="ECO:0000256" key="8">
    <source>
        <dbReference type="ARBA" id="ARBA00061302"/>
    </source>
</evidence>